<keyword evidence="10" id="KW-0648">Protein biosynthesis</keyword>
<dbReference type="InterPro" id="IPR036953">
    <property type="entry name" value="GreA/GreB_C_sf"/>
</dbReference>
<evidence type="ECO:0000259" key="8">
    <source>
        <dbReference type="Pfam" id="PF01272"/>
    </source>
</evidence>
<dbReference type="InterPro" id="IPR028624">
    <property type="entry name" value="Tscrpt_elong_fac_GreA/B"/>
</dbReference>
<dbReference type="NCBIfam" id="TIGR01462">
    <property type="entry name" value="greA"/>
    <property type="match status" value="1"/>
</dbReference>
<dbReference type="InterPro" id="IPR022691">
    <property type="entry name" value="Tscrpt_elong_fac_GreA/B_N"/>
</dbReference>
<evidence type="ECO:0000256" key="5">
    <source>
        <dbReference type="ARBA" id="ARBA00023163"/>
    </source>
</evidence>
<dbReference type="GO" id="GO:0003746">
    <property type="term" value="F:translation elongation factor activity"/>
    <property type="evidence" value="ECO:0007669"/>
    <property type="project" value="UniProtKB-KW"/>
</dbReference>
<protein>
    <recommendedName>
        <fullName evidence="2 7">Transcription elongation factor GreA</fullName>
    </recommendedName>
</protein>
<keyword evidence="10" id="KW-0251">Elongation factor</keyword>
<dbReference type="SUPFAM" id="SSF46557">
    <property type="entry name" value="GreA transcript cleavage protein, N-terminal domain"/>
    <property type="match status" value="1"/>
</dbReference>
<evidence type="ECO:0000313" key="11">
    <source>
        <dbReference type="Proteomes" id="UP000574717"/>
    </source>
</evidence>
<evidence type="ECO:0000256" key="1">
    <source>
        <dbReference type="ARBA" id="ARBA00008213"/>
    </source>
</evidence>
<dbReference type="InterPro" id="IPR006359">
    <property type="entry name" value="Tscrpt_elong_fac_GreA"/>
</dbReference>
<dbReference type="Pfam" id="PF03449">
    <property type="entry name" value="GreA_GreB_N"/>
    <property type="match status" value="1"/>
</dbReference>
<reference evidence="10 11" key="1">
    <citation type="journal article" date="2020" name="Front. Microbiol.">
        <title>Single-cell genomics of novel Actinobacteria with the Wood-Ljungdahl pathway discovered in a serpentinizing system.</title>
        <authorList>
            <person name="Merino N."/>
            <person name="Kawai M."/>
            <person name="Boyd E.S."/>
            <person name="Colman D.R."/>
            <person name="McGlynn S.E."/>
            <person name="Nealson K.H."/>
            <person name="Kurokawa K."/>
            <person name="Hongoh Y."/>
        </authorList>
    </citation>
    <scope>NUCLEOTIDE SEQUENCE [LARGE SCALE GENOMIC DNA]</scope>
    <source>
        <strain evidence="10 11">S03</strain>
    </source>
</reference>
<evidence type="ECO:0000256" key="3">
    <source>
        <dbReference type="ARBA" id="ARBA00023015"/>
    </source>
</evidence>
<dbReference type="SUPFAM" id="SSF54534">
    <property type="entry name" value="FKBP-like"/>
    <property type="match status" value="1"/>
</dbReference>
<feature type="domain" description="Transcription elongation factor GreA/GreB C-terminal" evidence="8">
    <location>
        <begin position="81"/>
        <end position="155"/>
    </location>
</feature>
<dbReference type="GO" id="GO:0032784">
    <property type="term" value="P:regulation of DNA-templated transcription elongation"/>
    <property type="evidence" value="ECO:0007669"/>
    <property type="project" value="InterPro"/>
</dbReference>
<feature type="non-terminal residue" evidence="10">
    <location>
        <position position="1"/>
    </location>
</feature>
<dbReference type="Gene3D" id="3.10.50.30">
    <property type="entry name" value="Transcription elongation factor, GreA/GreB, C-terminal domain"/>
    <property type="match status" value="1"/>
</dbReference>
<organism evidence="10 11">
    <name type="scientific">Candidatus Hakubella thermalkaliphila</name>
    <dbReference type="NCBI Taxonomy" id="2754717"/>
    <lineage>
        <taxon>Bacteria</taxon>
        <taxon>Bacillati</taxon>
        <taxon>Actinomycetota</taxon>
        <taxon>Actinomycetota incertae sedis</taxon>
        <taxon>Candidatus Hakubellales</taxon>
        <taxon>Candidatus Hakubellaceae</taxon>
        <taxon>Candidatus Hakubella</taxon>
    </lineage>
</organism>
<keyword evidence="3 7" id="KW-0805">Transcription regulation</keyword>
<dbReference type="PANTHER" id="PTHR30437">
    <property type="entry name" value="TRANSCRIPTION ELONGATION FACTOR GREA"/>
    <property type="match status" value="1"/>
</dbReference>
<dbReference type="Proteomes" id="UP000574717">
    <property type="component" value="Unassembled WGS sequence"/>
</dbReference>
<comment type="function">
    <text evidence="6 7">Necessary for efficient RNA polymerase transcription elongation past template-encoded arresting sites. The arresting sites in DNA have the property of trapping a certain fraction of elongating RNA polymerases that pass through, resulting in locked ternary complexes. Cleavage of the nascent transcript by cleavage factors such as GreA or GreB allows the resumption of elongation from the new 3'terminus. GreA releases sequences of 2 to 3 nucleotides.</text>
</comment>
<evidence type="ECO:0000256" key="6">
    <source>
        <dbReference type="ARBA" id="ARBA00024916"/>
    </source>
</evidence>
<gene>
    <name evidence="10" type="ORF">HKBW3S03_00623</name>
</gene>
<dbReference type="InterPro" id="IPR001437">
    <property type="entry name" value="Tscrpt_elong_fac_GreA/B_C"/>
</dbReference>
<dbReference type="AlphaFoldDB" id="A0A6V8NFR6"/>
<dbReference type="InterPro" id="IPR018151">
    <property type="entry name" value="TF_GreA/GreB_CS"/>
</dbReference>
<proteinExistence type="inferred from homology"/>
<comment type="similarity">
    <text evidence="1 7">Belongs to the GreA/GreB family.</text>
</comment>
<evidence type="ECO:0000313" key="10">
    <source>
        <dbReference type="EMBL" id="GFP19119.1"/>
    </source>
</evidence>
<dbReference type="GO" id="GO:0070063">
    <property type="term" value="F:RNA polymerase binding"/>
    <property type="evidence" value="ECO:0007669"/>
    <property type="project" value="InterPro"/>
</dbReference>
<comment type="caution">
    <text evidence="10">The sequence shown here is derived from an EMBL/GenBank/DDBJ whole genome shotgun (WGS) entry which is preliminary data.</text>
</comment>
<dbReference type="Pfam" id="PF01272">
    <property type="entry name" value="GreA_GreB"/>
    <property type="match status" value="1"/>
</dbReference>
<dbReference type="FunFam" id="1.10.287.180:FF:000001">
    <property type="entry name" value="Transcription elongation factor GreA"/>
    <property type="match status" value="1"/>
</dbReference>
<dbReference type="NCBIfam" id="NF001263">
    <property type="entry name" value="PRK00226.1-4"/>
    <property type="match status" value="1"/>
</dbReference>
<keyword evidence="5 7" id="KW-0804">Transcription</keyword>
<sequence>TMRKILVTEEGYKRLQEELEYLVRNKRREVAERLKEAKGFGDLTENSEYEDAKNEQAFVEGRIAQINEILSRAEIIAGNNTSDAVGVGSLVTLRDVVSGEVFEYRLVSSIESDPLRNLISYESPLGTAILNRKLGEKVRVQIPRGELEYQIVDVK</sequence>
<dbReference type="PANTHER" id="PTHR30437:SF4">
    <property type="entry name" value="TRANSCRIPTION ELONGATION FACTOR GREA"/>
    <property type="match status" value="1"/>
</dbReference>
<dbReference type="Gene3D" id="1.10.287.180">
    <property type="entry name" value="Transcription elongation factor, GreA/GreB, N-terminal domain"/>
    <property type="match status" value="1"/>
</dbReference>
<dbReference type="PROSITE" id="PS00829">
    <property type="entry name" value="GREAB_1"/>
    <property type="match status" value="1"/>
</dbReference>
<dbReference type="HAMAP" id="MF_00105">
    <property type="entry name" value="GreA_GreB"/>
    <property type="match status" value="1"/>
</dbReference>
<evidence type="ECO:0000259" key="9">
    <source>
        <dbReference type="Pfam" id="PF03449"/>
    </source>
</evidence>
<dbReference type="PIRSF" id="PIRSF006092">
    <property type="entry name" value="GreA_GreB"/>
    <property type="match status" value="1"/>
</dbReference>
<name>A0A6V8NFR6_9ACTN</name>
<feature type="domain" description="Transcription elongation factor GreA/GreB N-terminal" evidence="9">
    <location>
        <begin position="5"/>
        <end position="75"/>
    </location>
</feature>
<evidence type="ECO:0000256" key="7">
    <source>
        <dbReference type="RuleBase" id="RU000556"/>
    </source>
</evidence>
<keyword evidence="4 7" id="KW-0238">DNA-binding</keyword>
<dbReference type="EMBL" id="BLRU01000039">
    <property type="protein sequence ID" value="GFP19119.1"/>
    <property type="molecule type" value="Genomic_DNA"/>
</dbReference>
<evidence type="ECO:0000256" key="2">
    <source>
        <dbReference type="ARBA" id="ARBA00013729"/>
    </source>
</evidence>
<dbReference type="PROSITE" id="PS00830">
    <property type="entry name" value="GREAB_2"/>
    <property type="match status" value="1"/>
</dbReference>
<evidence type="ECO:0000256" key="4">
    <source>
        <dbReference type="ARBA" id="ARBA00023125"/>
    </source>
</evidence>
<dbReference type="InterPro" id="IPR023459">
    <property type="entry name" value="Tscrpt_elong_fac_GreA/B_fam"/>
</dbReference>
<accession>A0A6V8NFR6</accession>
<dbReference type="InterPro" id="IPR036805">
    <property type="entry name" value="Tscrpt_elong_fac_GreA/B_N_sf"/>
</dbReference>
<dbReference type="GO" id="GO:0003677">
    <property type="term" value="F:DNA binding"/>
    <property type="evidence" value="ECO:0007669"/>
    <property type="project" value="UniProtKB-KW"/>
</dbReference>
<dbReference type="GO" id="GO:0006354">
    <property type="term" value="P:DNA-templated transcription elongation"/>
    <property type="evidence" value="ECO:0007669"/>
    <property type="project" value="TreeGrafter"/>
</dbReference>